<evidence type="ECO:0000313" key="2">
    <source>
        <dbReference type="Proteomes" id="UP000035720"/>
    </source>
</evidence>
<name>A0A077MCJ4_9MICO</name>
<dbReference type="SUPFAM" id="SSF82171">
    <property type="entry name" value="DPP6 N-terminal domain-like"/>
    <property type="match status" value="1"/>
</dbReference>
<dbReference type="Proteomes" id="UP000035720">
    <property type="component" value="Unassembled WGS sequence"/>
</dbReference>
<dbReference type="InterPro" id="IPR015943">
    <property type="entry name" value="WD40/YVTN_repeat-like_dom_sf"/>
</dbReference>
<comment type="caution">
    <text evidence="1">The sequence shown here is derived from an EMBL/GenBank/DDBJ whole genome shotgun (WGS) entry which is preliminary data.</text>
</comment>
<dbReference type="AlphaFoldDB" id="A0A077MCJ4"/>
<proteinExistence type="predicted"/>
<dbReference type="Gene3D" id="2.130.10.10">
    <property type="entry name" value="YVTN repeat-like/Quinoprotein amine dehydrogenase"/>
    <property type="match status" value="1"/>
</dbReference>
<dbReference type="EMBL" id="CAJC01000078">
    <property type="protein sequence ID" value="CCI52398.1"/>
    <property type="molecule type" value="Genomic_DNA"/>
</dbReference>
<evidence type="ECO:0000313" key="1">
    <source>
        <dbReference type="EMBL" id="CCI52398.1"/>
    </source>
</evidence>
<organism evidence="1 2">
    <name type="scientific">Nostocoides jenkinsii Ben 74</name>
    <dbReference type="NCBI Taxonomy" id="1193518"/>
    <lineage>
        <taxon>Bacteria</taxon>
        <taxon>Bacillati</taxon>
        <taxon>Actinomycetota</taxon>
        <taxon>Actinomycetes</taxon>
        <taxon>Micrococcales</taxon>
        <taxon>Intrasporangiaceae</taxon>
        <taxon>Nostocoides</taxon>
    </lineage>
</organism>
<reference evidence="1 2" key="1">
    <citation type="journal article" date="2013" name="ISME J.">
        <title>A metabolic model for members of the genus Tetrasphaera involved in enhanced biological phosphorus removal.</title>
        <authorList>
            <person name="Kristiansen R."/>
            <person name="Nguyen H.T.T."/>
            <person name="Saunders A.M."/>
            <person name="Nielsen J.L."/>
            <person name="Wimmer R."/>
            <person name="Le V.Q."/>
            <person name="McIlroy S.J."/>
            <person name="Petrovski S."/>
            <person name="Seviour R.J."/>
            <person name="Calteau A."/>
            <person name="Nielsen K.L."/>
            <person name="Nielsen P.H."/>
        </authorList>
    </citation>
    <scope>NUCLEOTIDE SEQUENCE [LARGE SCALE GENOMIC DNA]</scope>
    <source>
        <strain evidence="1 2">Ben 74</strain>
    </source>
</reference>
<gene>
    <name evidence="1" type="ORF">BN13_1690001</name>
</gene>
<protein>
    <submittedName>
        <fullName evidence="1">Uncharacterized protein</fullName>
    </submittedName>
</protein>
<keyword evidence="2" id="KW-1185">Reference proteome</keyword>
<dbReference type="STRING" id="1193518.BN13_1690001"/>
<sequence length="929" mass="97445">MAAAGMVGAQAAEVIVGSPVVLVVGDPSALTAGDAAVQADLNETGYDVQVVDDAAPSAVTPDTAVVVAAASADSTQLTTKYRDASVGVVALGYGSWVGMGVTAGSGWAQNSTSNLLVVDSAHPIANGLPQVFAPANSATLMQSVSDAYVPASADTVVVRSGVQSAHVVYTMSAGDLRADGTVTPANRVVLGMTDATLADLSEDGQQLLDNAINWADVTAAARLSSNPSAPVTKEYVKGSWKLNTYLARNGAYFTPSAINPGTASNPKDDGYLSSDTIVKKSSGTLQILPIANDGGKALRFPGPDDGNSTPGVDADASQVWVPHQDKFNPLGKRFKISVYVRPRMDNLVAGESPNIIQKGRVDQGNAHQWKISFNADAKTPVCTFQGATSKTNPQITRTEAFAPTTAAMTAGGRYRLTCELTADGQAVLHVYRFVSGTFVDFNTSGYKGTAKAGIWVAPSTDISIGKKPGDTTDGDTYSGDIDNVVISRWEPVTPVTRQRTSRPGWARTVVTAVAALAAISAATSSAAAGAPPPAAADELRPRVELISATLEGRPANDVRSAAASVDGCRILFSTETQVLVPGAPQSDDKDAVYIRGRDSNRTRLVSSDSAGVPGKGSYGGIISGNGRYISMVSDSSNLTPPGTDSNRWLLRKDLRTGRLETARMPDGTGPAAGLPVMGIDMRGITADGRLTIGSVWYQPADHGPGYMRIAAYDWVTRRWTMLNSYGFYRVVSSISADGRYIAYVAANSSDGSRELYLLDRTTGTTRHISRGPAGQGATHFSTVLSGDGQLMFTTWNRKPWTFHLNIVVQRTSDLAVVNSIHSPLLGITNAVSYTGRWALIGVLRPDGSGIVDVYRWDRLTGKRLLISVTRDGRPPAGDSFGVAITDDGATAIFSSHAGDIVPGDTPDDGWIDSNVDLFAATTPTSRPCT</sequence>
<accession>A0A077MCJ4</accession>